<comment type="caution">
    <text evidence="1">The sequence shown here is derived from an EMBL/GenBank/DDBJ whole genome shotgun (WGS) entry which is preliminary data.</text>
</comment>
<protein>
    <submittedName>
        <fullName evidence="1">Uncharacterized protein</fullName>
    </submittedName>
</protein>
<dbReference type="AlphaFoldDB" id="A0A4Z2JFF1"/>
<name>A0A4Z2JFF1_9TELE</name>
<reference evidence="1 2" key="1">
    <citation type="submission" date="2019-03" db="EMBL/GenBank/DDBJ databases">
        <title>First draft genome of Liparis tanakae, snailfish: a comprehensive survey of snailfish specific genes.</title>
        <authorList>
            <person name="Kim W."/>
            <person name="Song I."/>
            <person name="Jeong J.-H."/>
            <person name="Kim D."/>
            <person name="Kim S."/>
            <person name="Ryu S."/>
            <person name="Song J.Y."/>
            <person name="Lee S.K."/>
        </authorList>
    </citation>
    <scope>NUCLEOTIDE SEQUENCE [LARGE SCALE GENOMIC DNA]</scope>
    <source>
        <tissue evidence="1">Muscle</tissue>
    </source>
</reference>
<accession>A0A4Z2JFF1</accession>
<dbReference type="EMBL" id="SRLO01000005">
    <property type="protein sequence ID" value="TNN88544.1"/>
    <property type="molecule type" value="Genomic_DNA"/>
</dbReference>
<evidence type="ECO:0000313" key="1">
    <source>
        <dbReference type="EMBL" id="TNN88544.1"/>
    </source>
</evidence>
<dbReference type="Proteomes" id="UP000314294">
    <property type="component" value="Unassembled WGS sequence"/>
</dbReference>
<sequence length="98" mass="11047">MPFPSFLMLRSGPHTTSSGTLVCETTLSVVRWPTSRSKPRVGALFIRQMQGERSICGPEAWPNICPELDTMLQSSQCSFRGWRRAISNVIQTDFTKQL</sequence>
<evidence type="ECO:0000313" key="2">
    <source>
        <dbReference type="Proteomes" id="UP000314294"/>
    </source>
</evidence>
<keyword evidence="2" id="KW-1185">Reference proteome</keyword>
<organism evidence="1 2">
    <name type="scientific">Liparis tanakae</name>
    <name type="common">Tanaka's snailfish</name>
    <dbReference type="NCBI Taxonomy" id="230148"/>
    <lineage>
        <taxon>Eukaryota</taxon>
        <taxon>Metazoa</taxon>
        <taxon>Chordata</taxon>
        <taxon>Craniata</taxon>
        <taxon>Vertebrata</taxon>
        <taxon>Euteleostomi</taxon>
        <taxon>Actinopterygii</taxon>
        <taxon>Neopterygii</taxon>
        <taxon>Teleostei</taxon>
        <taxon>Neoteleostei</taxon>
        <taxon>Acanthomorphata</taxon>
        <taxon>Eupercaria</taxon>
        <taxon>Perciformes</taxon>
        <taxon>Cottioidei</taxon>
        <taxon>Cottales</taxon>
        <taxon>Liparidae</taxon>
        <taxon>Liparis</taxon>
    </lineage>
</organism>
<gene>
    <name evidence="1" type="ORF">EYF80_001327</name>
</gene>
<proteinExistence type="predicted"/>